<dbReference type="CDD" id="cd06464">
    <property type="entry name" value="ACD_sHsps-like"/>
    <property type="match status" value="1"/>
</dbReference>
<evidence type="ECO:0000256" key="2">
    <source>
        <dbReference type="PROSITE-ProRule" id="PRU00285"/>
    </source>
</evidence>
<comment type="similarity">
    <text evidence="2 3">Belongs to the small heat shock protein (HSP20) family.</text>
</comment>
<dbReference type="PANTHER" id="PTHR11527">
    <property type="entry name" value="HEAT-SHOCK PROTEIN 20 FAMILY MEMBER"/>
    <property type="match status" value="1"/>
</dbReference>
<evidence type="ECO:0000256" key="4">
    <source>
        <dbReference type="SAM" id="MobiDB-lite"/>
    </source>
</evidence>
<dbReference type="EMBL" id="JAEHOD010000001">
    <property type="protein sequence ID" value="KAG2454780.1"/>
    <property type="molecule type" value="Genomic_DNA"/>
</dbReference>
<proteinExistence type="inferred from homology"/>
<evidence type="ECO:0000259" key="5">
    <source>
        <dbReference type="PROSITE" id="PS01031"/>
    </source>
</evidence>
<evidence type="ECO:0000313" key="7">
    <source>
        <dbReference type="Proteomes" id="UP000613740"/>
    </source>
</evidence>
<evidence type="ECO:0000256" key="1">
    <source>
        <dbReference type="ARBA" id="ARBA00023016"/>
    </source>
</evidence>
<evidence type="ECO:0000256" key="3">
    <source>
        <dbReference type="RuleBase" id="RU003616"/>
    </source>
</evidence>
<accession>A0A835WW02</accession>
<dbReference type="InterPro" id="IPR002068">
    <property type="entry name" value="A-crystallin/Hsp20_dom"/>
</dbReference>
<reference evidence="6" key="1">
    <citation type="journal article" date="2020" name="bioRxiv">
        <title>Comparative genomics of Chlamydomonas.</title>
        <authorList>
            <person name="Craig R.J."/>
            <person name="Hasan A.R."/>
            <person name="Ness R.W."/>
            <person name="Keightley P.D."/>
        </authorList>
    </citation>
    <scope>NUCLEOTIDE SEQUENCE</scope>
    <source>
        <strain evidence="6">CCAP 11/173</strain>
    </source>
</reference>
<organism evidence="6 7">
    <name type="scientific">Chlamydomonas schloesseri</name>
    <dbReference type="NCBI Taxonomy" id="2026947"/>
    <lineage>
        <taxon>Eukaryota</taxon>
        <taxon>Viridiplantae</taxon>
        <taxon>Chlorophyta</taxon>
        <taxon>core chlorophytes</taxon>
        <taxon>Chlorophyceae</taxon>
        <taxon>CS clade</taxon>
        <taxon>Chlamydomonadales</taxon>
        <taxon>Chlamydomonadaceae</taxon>
        <taxon>Chlamydomonas</taxon>
    </lineage>
</organism>
<dbReference type="OrthoDB" id="5511210at2759"/>
<dbReference type="Gene3D" id="2.60.40.790">
    <property type="match status" value="1"/>
</dbReference>
<evidence type="ECO:0000313" key="6">
    <source>
        <dbReference type="EMBL" id="KAG2454780.1"/>
    </source>
</evidence>
<dbReference type="Pfam" id="PF00011">
    <property type="entry name" value="HSP20"/>
    <property type="match status" value="1"/>
</dbReference>
<feature type="domain" description="SHSP" evidence="5">
    <location>
        <begin position="112"/>
        <end position="288"/>
    </location>
</feature>
<dbReference type="AlphaFoldDB" id="A0A835WW02"/>
<keyword evidence="7" id="KW-1185">Reference proteome</keyword>
<comment type="caution">
    <text evidence="6">The sequence shown here is derived from an EMBL/GenBank/DDBJ whole genome shotgun (WGS) entry which is preliminary data.</text>
</comment>
<keyword evidence="1" id="KW-0346">Stress response</keyword>
<sequence length="295" mass="29880">MSLNHALRRSAAQLLARAATGAAPEMLGPVRTFSRSAGDLALSPFRGCSPSTRSLSPFFPPSSLGSLSRAMDELVQMDRHLSAELANFFGGDSPLAHSSPFFRDSPFRSAIHKAVSVSRPAQFRAFEDRYELQADMPGVAESDLNIELDAEEGLLTISGARRDEAAAATLAAAGSGPASAAAAASQPPQAAAGAPEAPAAAAAGEAAAAAAPAAEAAATAEAGGADDVSSGGRGGGGGSVWTFRGTWRLPEDVEADGVTAALDRGVLRVTLPRRQAPEKPQPRRIKISGGGGAAN</sequence>
<gene>
    <name evidence="6" type="ORF">HYH02_000615</name>
</gene>
<feature type="region of interest" description="Disordered" evidence="4">
    <location>
        <begin position="271"/>
        <end position="295"/>
    </location>
</feature>
<dbReference type="InterPro" id="IPR008978">
    <property type="entry name" value="HSP20-like_chaperone"/>
</dbReference>
<protein>
    <recommendedName>
        <fullName evidence="5">SHSP domain-containing protein</fullName>
    </recommendedName>
</protein>
<dbReference type="SUPFAM" id="SSF49764">
    <property type="entry name" value="HSP20-like chaperones"/>
    <property type="match status" value="2"/>
</dbReference>
<dbReference type="PROSITE" id="PS01031">
    <property type="entry name" value="SHSP"/>
    <property type="match status" value="1"/>
</dbReference>
<name>A0A835WW02_9CHLO</name>
<dbReference type="InterPro" id="IPR031107">
    <property type="entry name" value="Small_HSP"/>
</dbReference>
<dbReference type="Proteomes" id="UP000613740">
    <property type="component" value="Unassembled WGS sequence"/>
</dbReference>